<proteinExistence type="predicted"/>
<gene>
    <name evidence="1" type="ORF">EDC44_11122</name>
</gene>
<evidence type="ECO:0008006" key="3">
    <source>
        <dbReference type="Google" id="ProtNLM"/>
    </source>
</evidence>
<dbReference type="Proteomes" id="UP000295763">
    <property type="component" value="Unassembled WGS sequence"/>
</dbReference>
<sequence length="346" mass="39772">MWKKLALVIGILLVATAGFLYYLKSTLETKVIDFARQQGITLAAENIESDFLSQKLRLNNINYKIGNIELENINAEFSGIRIETTPNPKVSAVENKIIFRFNNRSYKISLAKIALTQQSKSHYQIETEQTQINQSTRFDLNGELTKKNFIFQIKEKNNGELKITQNNQTTQISGQNIPTNLIQAILSAPTMIDGISNFKADIERRQNHYLGRINIQTKDGVMNNLNLLEIVAQRLPINYQKDELAQKNINTKFDLMDSEFTFTDKKINVQKSRIITKDLVGSGEGEMDLDSMQCNFIINLQTKDPKYAKITLPLRFYGDCRSPQYKIEITKDFRDGLKKMLKERLK</sequence>
<evidence type="ECO:0000313" key="2">
    <source>
        <dbReference type="Proteomes" id="UP000295763"/>
    </source>
</evidence>
<keyword evidence="2" id="KW-1185">Reference proteome</keyword>
<dbReference type="AlphaFoldDB" id="A0A4R2TJR9"/>
<dbReference type="RefSeq" id="WP_131976621.1">
    <property type="nucleotide sequence ID" value="NZ_SLYB01000011.1"/>
</dbReference>
<dbReference type="OrthoDB" id="5689712at2"/>
<evidence type="ECO:0000313" key="1">
    <source>
        <dbReference type="EMBL" id="TCP95072.1"/>
    </source>
</evidence>
<name>A0A4R2TJR9_9PAST</name>
<accession>A0A4R2TJR9</accession>
<reference evidence="1 2" key="1">
    <citation type="submission" date="2019-03" db="EMBL/GenBank/DDBJ databases">
        <title>Genomic Encyclopedia of Type Strains, Phase IV (KMG-IV): sequencing the most valuable type-strain genomes for metagenomic binning, comparative biology and taxonomic classification.</title>
        <authorList>
            <person name="Goeker M."/>
        </authorList>
    </citation>
    <scope>NUCLEOTIDE SEQUENCE [LARGE SCALE GENOMIC DNA]</scope>
    <source>
        <strain evidence="1 2">DSM 28404</strain>
    </source>
</reference>
<protein>
    <recommendedName>
        <fullName evidence="3">AsmA-like protein</fullName>
    </recommendedName>
</protein>
<comment type="caution">
    <text evidence="1">The sequence shown here is derived from an EMBL/GenBank/DDBJ whole genome shotgun (WGS) entry which is preliminary data.</text>
</comment>
<dbReference type="EMBL" id="SLYB01000011">
    <property type="protein sequence ID" value="TCP95072.1"/>
    <property type="molecule type" value="Genomic_DNA"/>
</dbReference>
<organism evidence="1 2">
    <name type="scientific">Cricetibacter osteomyelitidis</name>
    <dbReference type="NCBI Taxonomy" id="1521931"/>
    <lineage>
        <taxon>Bacteria</taxon>
        <taxon>Pseudomonadati</taxon>
        <taxon>Pseudomonadota</taxon>
        <taxon>Gammaproteobacteria</taxon>
        <taxon>Pasteurellales</taxon>
        <taxon>Pasteurellaceae</taxon>
        <taxon>Cricetibacter</taxon>
    </lineage>
</organism>